<dbReference type="InterPro" id="IPR011034">
    <property type="entry name" value="Formyl_transferase-like_C_sf"/>
</dbReference>
<keyword evidence="2 5" id="KW-0227">DNA damage</keyword>
<dbReference type="PANTHER" id="PTHR10429">
    <property type="entry name" value="DNA-3-METHYLADENINE GLYCOSYLASE"/>
    <property type="match status" value="1"/>
</dbReference>
<evidence type="ECO:0000313" key="6">
    <source>
        <dbReference type="EMBL" id="KFB10131.1"/>
    </source>
</evidence>
<dbReference type="GO" id="GO:0003677">
    <property type="term" value="F:DNA binding"/>
    <property type="evidence" value="ECO:0007669"/>
    <property type="project" value="InterPro"/>
</dbReference>
<evidence type="ECO:0000256" key="1">
    <source>
        <dbReference type="ARBA" id="ARBA00009232"/>
    </source>
</evidence>
<dbReference type="FunFam" id="3.10.300.10:FF:000001">
    <property type="entry name" value="Putative 3-methyladenine DNA glycosylase"/>
    <property type="match status" value="1"/>
</dbReference>
<dbReference type="NCBIfam" id="TIGR00567">
    <property type="entry name" value="3mg"/>
    <property type="match status" value="1"/>
</dbReference>
<keyword evidence="3 5" id="KW-0378">Hydrolase</keyword>
<dbReference type="AlphaFoldDB" id="A0A084UAZ5"/>
<keyword evidence="7" id="KW-1185">Reference proteome</keyword>
<dbReference type="InterPro" id="IPR003180">
    <property type="entry name" value="MPG"/>
</dbReference>
<evidence type="ECO:0000256" key="3">
    <source>
        <dbReference type="ARBA" id="ARBA00022801"/>
    </source>
</evidence>
<dbReference type="Gene3D" id="3.10.300.10">
    <property type="entry name" value="Methylpurine-DNA glycosylase (MPG)"/>
    <property type="match status" value="1"/>
</dbReference>
<dbReference type="EMBL" id="JMQM01000001">
    <property type="protein sequence ID" value="KFB10131.1"/>
    <property type="molecule type" value="Genomic_DNA"/>
</dbReference>
<dbReference type="InterPro" id="IPR036995">
    <property type="entry name" value="MPG_sf"/>
</dbReference>
<dbReference type="SUPFAM" id="SSF50486">
    <property type="entry name" value="FMT C-terminal domain-like"/>
    <property type="match status" value="1"/>
</dbReference>
<comment type="caution">
    <text evidence="6">The sequence shown here is derived from an EMBL/GenBank/DDBJ whole genome shotgun (WGS) entry which is preliminary data.</text>
</comment>
<dbReference type="HAMAP" id="MF_00527">
    <property type="entry name" value="3MGH"/>
    <property type="match status" value="1"/>
</dbReference>
<proteinExistence type="inferred from homology"/>
<evidence type="ECO:0000256" key="5">
    <source>
        <dbReference type="HAMAP-Rule" id="MF_00527"/>
    </source>
</evidence>
<dbReference type="EC" id="3.2.2.-" evidence="5"/>
<keyword evidence="6" id="KW-0326">Glycosidase</keyword>
<keyword evidence="4 5" id="KW-0234">DNA repair</keyword>
<reference evidence="6 7" key="1">
    <citation type="submission" date="2014-05" db="EMBL/GenBank/DDBJ databases">
        <title>Draft Genome Sequence of Nitratireductor basaltis Strain UMTGB225, A Marine Bacterium Isolated from Green Barrel Tunicate.</title>
        <authorList>
            <person name="Gan H.Y."/>
        </authorList>
    </citation>
    <scope>NUCLEOTIDE SEQUENCE [LARGE SCALE GENOMIC DNA]</scope>
    <source>
        <strain evidence="6 7">UMTGB225</strain>
    </source>
</reference>
<name>A0A084UAZ5_9HYPH</name>
<comment type="similarity">
    <text evidence="1 5">Belongs to the DNA glycosylase MPG family.</text>
</comment>
<dbReference type="CDD" id="cd00540">
    <property type="entry name" value="AAG"/>
    <property type="match status" value="1"/>
</dbReference>
<dbReference type="PATRIC" id="fig|472175.3.peg.1167"/>
<dbReference type="PANTHER" id="PTHR10429:SF0">
    <property type="entry name" value="DNA-3-METHYLADENINE GLYCOSYLASE"/>
    <property type="match status" value="1"/>
</dbReference>
<evidence type="ECO:0000256" key="2">
    <source>
        <dbReference type="ARBA" id="ARBA00022763"/>
    </source>
</evidence>
<accession>A0A084UAZ5</accession>
<evidence type="ECO:0000313" key="7">
    <source>
        <dbReference type="Proteomes" id="UP000053675"/>
    </source>
</evidence>
<dbReference type="eggNOG" id="COG2094">
    <property type="taxonomic scope" value="Bacteria"/>
</dbReference>
<gene>
    <name evidence="6" type="ORF">EL18_01161</name>
</gene>
<dbReference type="Pfam" id="PF02245">
    <property type="entry name" value="Pur_DNA_glyco"/>
    <property type="match status" value="1"/>
</dbReference>
<evidence type="ECO:0000256" key="4">
    <source>
        <dbReference type="ARBA" id="ARBA00023204"/>
    </source>
</evidence>
<organism evidence="6 7">
    <name type="scientific">Nitratireductor basaltis</name>
    <dbReference type="NCBI Taxonomy" id="472175"/>
    <lineage>
        <taxon>Bacteria</taxon>
        <taxon>Pseudomonadati</taxon>
        <taxon>Pseudomonadota</taxon>
        <taxon>Alphaproteobacteria</taxon>
        <taxon>Hyphomicrobiales</taxon>
        <taxon>Phyllobacteriaceae</taxon>
        <taxon>Nitratireductor</taxon>
    </lineage>
</organism>
<dbReference type="Proteomes" id="UP000053675">
    <property type="component" value="Unassembled WGS sequence"/>
</dbReference>
<dbReference type="STRING" id="472175.EL18_01161"/>
<sequence>MQNIYRFCDRTALRVAPELIGASLKVQGVGGIIVETEAYAPDDPASHSFNGSTPRNAAMFGPPGHVYIYRSYGIHWCFNIVCAVGHAVLVRAIEPRWGTDAMRVRRGRSDIRQLCSGPGKLCQALDIDKTLDGKPLGEEPFELVPADENVAVISDRRVGITKAADYPWRFGLAGSAVLSKPFARR</sequence>
<dbReference type="NCBIfam" id="NF002003">
    <property type="entry name" value="PRK00802.1-3"/>
    <property type="match status" value="1"/>
</dbReference>
<dbReference type="GO" id="GO:0006284">
    <property type="term" value="P:base-excision repair"/>
    <property type="evidence" value="ECO:0007669"/>
    <property type="project" value="InterPro"/>
</dbReference>
<dbReference type="GO" id="GO:0003905">
    <property type="term" value="F:alkylbase DNA N-glycosylase activity"/>
    <property type="evidence" value="ECO:0007669"/>
    <property type="project" value="InterPro"/>
</dbReference>
<protein>
    <recommendedName>
        <fullName evidence="5">Putative 3-methyladenine DNA glycosylase</fullName>
        <ecNumber evidence="5">3.2.2.-</ecNumber>
    </recommendedName>
</protein>